<feature type="transmembrane region" description="Helical" evidence="1">
    <location>
        <begin position="218"/>
        <end position="238"/>
    </location>
</feature>
<feature type="transmembrane region" description="Helical" evidence="1">
    <location>
        <begin position="132"/>
        <end position="153"/>
    </location>
</feature>
<protein>
    <submittedName>
        <fullName evidence="2">Uncharacterized protein</fullName>
    </submittedName>
</protein>
<keyword evidence="1" id="KW-0472">Membrane</keyword>
<dbReference type="STRING" id="1797517.A3F61_02700"/>
<feature type="transmembrane region" description="Helical" evidence="1">
    <location>
        <begin position="9"/>
        <end position="26"/>
    </location>
</feature>
<name>A0A1G1V6F9_9BACT</name>
<feature type="transmembrane region" description="Helical" evidence="1">
    <location>
        <begin position="250"/>
        <end position="268"/>
    </location>
</feature>
<dbReference type="Proteomes" id="UP000178272">
    <property type="component" value="Unassembled WGS sequence"/>
</dbReference>
<feature type="transmembrane region" description="Helical" evidence="1">
    <location>
        <begin position="100"/>
        <end position="120"/>
    </location>
</feature>
<reference evidence="2 3" key="1">
    <citation type="journal article" date="2016" name="Nat. Commun.">
        <title>Thousands of microbial genomes shed light on interconnected biogeochemical processes in an aquifer system.</title>
        <authorList>
            <person name="Anantharaman K."/>
            <person name="Brown C.T."/>
            <person name="Hug L.A."/>
            <person name="Sharon I."/>
            <person name="Castelle C.J."/>
            <person name="Probst A.J."/>
            <person name="Thomas B.C."/>
            <person name="Singh A."/>
            <person name="Wilkins M.J."/>
            <person name="Karaoz U."/>
            <person name="Brodie E.L."/>
            <person name="Williams K.H."/>
            <person name="Hubbard S.S."/>
            <person name="Banfield J.F."/>
        </authorList>
    </citation>
    <scope>NUCLEOTIDE SEQUENCE [LARGE SCALE GENOMIC DNA]</scope>
</reference>
<keyword evidence="1" id="KW-0812">Transmembrane</keyword>
<evidence type="ECO:0000313" key="3">
    <source>
        <dbReference type="Proteomes" id="UP000178272"/>
    </source>
</evidence>
<dbReference type="AlphaFoldDB" id="A0A1G1V6F9"/>
<feature type="transmembrane region" description="Helical" evidence="1">
    <location>
        <begin position="191"/>
        <end position="212"/>
    </location>
</feature>
<keyword evidence="1" id="KW-1133">Transmembrane helix</keyword>
<evidence type="ECO:0000313" key="2">
    <source>
        <dbReference type="EMBL" id="OGY10994.1"/>
    </source>
</evidence>
<organism evidence="2 3">
    <name type="scientific">Candidatus Blackburnbacteria bacterium RIFCSPHIGHO2_12_FULL_41_13b</name>
    <dbReference type="NCBI Taxonomy" id="1797517"/>
    <lineage>
        <taxon>Bacteria</taxon>
        <taxon>Candidatus Blackburniibacteriota</taxon>
    </lineage>
</organism>
<evidence type="ECO:0000256" key="1">
    <source>
        <dbReference type="SAM" id="Phobius"/>
    </source>
</evidence>
<feature type="transmembrane region" description="Helical" evidence="1">
    <location>
        <begin position="159"/>
        <end position="179"/>
    </location>
</feature>
<feature type="transmembrane region" description="Helical" evidence="1">
    <location>
        <begin position="32"/>
        <end position="50"/>
    </location>
</feature>
<accession>A0A1G1V6F9</accession>
<dbReference type="EMBL" id="MHCA01000046">
    <property type="protein sequence ID" value="OGY10994.1"/>
    <property type="molecule type" value="Genomic_DNA"/>
</dbReference>
<feature type="transmembrane region" description="Helical" evidence="1">
    <location>
        <begin position="57"/>
        <end position="80"/>
    </location>
</feature>
<comment type="caution">
    <text evidence="2">The sequence shown here is derived from an EMBL/GenBank/DDBJ whole genome shotgun (WGS) entry which is preliminary data.</text>
</comment>
<gene>
    <name evidence="2" type="ORF">A3F61_02700</name>
</gene>
<proteinExistence type="predicted"/>
<sequence length="269" mass="29897">MNLTKRQKFVATSLFLAGVSFFVQYVDVDYRYLAIVGFSLLTFFLSAWALKDGLGKSATLLTLVLPVFFTAGIQLFYLGFESSNFYLSLPEFLQMGIRGLFILGYAVGFYALLLTGNIYNVATARTIQLLRAAHAVGFVLSLATCFFLFNWLLSLKLDFYVNTIGMGIIAIPLFSQGFWSIELEHRLSREVLYLTASLGLIVAEFAAVLSFWPITVPVGSLALTSIVYIGLGLGQAKLQQRLFEKTVREYLVVGLLVFSAMFLTARWGG</sequence>